<evidence type="ECO:0000256" key="1">
    <source>
        <dbReference type="SAM" id="MobiDB-lite"/>
    </source>
</evidence>
<dbReference type="Proteomes" id="UP000578112">
    <property type="component" value="Unassembled WGS sequence"/>
</dbReference>
<dbReference type="EMBL" id="JACHNH010000001">
    <property type="protein sequence ID" value="MBB4761990.1"/>
    <property type="molecule type" value="Genomic_DNA"/>
</dbReference>
<name>A0A7W7MPX6_9ACTN</name>
<organism evidence="2 3">
    <name type="scientific">Actinoplanes digitatis</name>
    <dbReference type="NCBI Taxonomy" id="1868"/>
    <lineage>
        <taxon>Bacteria</taxon>
        <taxon>Bacillati</taxon>
        <taxon>Actinomycetota</taxon>
        <taxon>Actinomycetes</taxon>
        <taxon>Micromonosporales</taxon>
        <taxon>Micromonosporaceae</taxon>
        <taxon>Actinoplanes</taxon>
    </lineage>
</organism>
<sequence>MKAIYPDNGDGDREAVPGVRPETEGAADVTSLMLEVDGEAFALSPNEFGGTDYAWLSGPNTGYGFGVSPTPDLSADEHVENIRDFLAHVDPTTGYLEDD</sequence>
<accession>A0A7W7MPX6</accession>
<feature type="region of interest" description="Disordered" evidence="1">
    <location>
        <begin position="1"/>
        <end position="24"/>
    </location>
</feature>
<comment type="caution">
    <text evidence="2">The sequence shown here is derived from an EMBL/GenBank/DDBJ whole genome shotgun (WGS) entry which is preliminary data.</text>
</comment>
<keyword evidence="3" id="KW-1185">Reference proteome</keyword>
<evidence type="ECO:0000313" key="2">
    <source>
        <dbReference type="EMBL" id="MBB4761990.1"/>
    </source>
</evidence>
<dbReference type="AlphaFoldDB" id="A0A7W7MPX6"/>
<gene>
    <name evidence="2" type="ORF">BJ971_002546</name>
</gene>
<proteinExistence type="predicted"/>
<dbReference type="RefSeq" id="WP_184992771.1">
    <property type="nucleotide sequence ID" value="NZ_BOMK01000002.1"/>
</dbReference>
<reference evidence="2 3" key="1">
    <citation type="submission" date="2020-08" db="EMBL/GenBank/DDBJ databases">
        <title>Sequencing the genomes of 1000 actinobacteria strains.</title>
        <authorList>
            <person name="Klenk H.-P."/>
        </authorList>
    </citation>
    <scope>NUCLEOTIDE SEQUENCE [LARGE SCALE GENOMIC DNA]</scope>
    <source>
        <strain evidence="2 3">DSM 43149</strain>
    </source>
</reference>
<evidence type="ECO:0000313" key="3">
    <source>
        <dbReference type="Proteomes" id="UP000578112"/>
    </source>
</evidence>
<protein>
    <submittedName>
        <fullName evidence="2">Uncharacterized protein</fullName>
    </submittedName>
</protein>